<dbReference type="AlphaFoldDB" id="A0A9K3Q4P1"/>
<sequence length="205" mass="22905">MVLVTQTNERTSLVDGRLEDYNPYHNRRAPGIVSPSLYPYWLAPVLVLFAGLLQIIFLVGSSTSIANQAEFLATAMWTAAYLIAYHDFHELKGDVKMIQQRMDKNHAEAMKNDAMLYQKIEDNHATALQHSDMNQHVVLEQVQKLDKKVDHCVEELKVHIDVKLAALKEELMAAFTAILEERGVLPPAGAAPKPDDLSRQVSGGS</sequence>
<dbReference type="Proteomes" id="UP000693970">
    <property type="component" value="Unassembled WGS sequence"/>
</dbReference>
<keyword evidence="2" id="KW-0472">Membrane</keyword>
<reference evidence="3" key="2">
    <citation type="submission" date="2021-04" db="EMBL/GenBank/DDBJ databases">
        <authorList>
            <person name="Podell S."/>
        </authorList>
    </citation>
    <scope>NUCLEOTIDE SEQUENCE</scope>
    <source>
        <strain evidence="3">Hildebrandi</strain>
    </source>
</reference>
<gene>
    <name evidence="3" type="ORF">IV203_030947</name>
</gene>
<organism evidence="3 4">
    <name type="scientific">Nitzschia inconspicua</name>
    <dbReference type="NCBI Taxonomy" id="303405"/>
    <lineage>
        <taxon>Eukaryota</taxon>
        <taxon>Sar</taxon>
        <taxon>Stramenopiles</taxon>
        <taxon>Ochrophyta</taxon>
        <taxon>Bacillariophyta</taxon>
        <taxon>Bacillariophyceae</taxon>
        <taxon>Bacillariophycidae</taxon>
        <taxon>Bacillariales</taxon>
        <taxon>Bacillariaceae</taxon>
        <taxon>Nitzschia</taxon>
    </lineage>
</organism>
<protein>
    <submittedName>
        <fullName evidence="3">Uncharacterized protein</fullName>
    </submittedName>
</protein>
<accession>A0A9K3Q4P1</accession>
<name>A0A9K3Q4P1_9STRA</name>
<keyword evidence="2" id="KW-0812">Transmembrane</keyword>
<comment type="caution">
    <text evidence="3">The sequence shown here is derived from an EMBL/GenBank/DDBJ whole genome shotgun (WGS) entry which is preliminary data.</text>
</comment>
<proteinExistence type="predicted"/>
<evidence type="ECO:0000313" key="4">
    <source>
        <dbReference type="Proteomes" id="UP000693970"/>
    </source>
</evidence>
<keyword evidence="4" id="KW-1185">Reference proteome</keyword>
<feature type="region of interest" description="Disordered" evidence="1">
    <location>
        <begin position="186"/>
        <end position="205"/>
    </location>
</feature>
<evidence type="ECO:0000256" key="2">
    <source>
        <dbReference type="SAM" id="Phobius"/>
    </source>
</evidence>
<feature type="transmembrane region" description="Helical" evidence="2">
    <location>
        <begin position="37"/>
        <end position="59"/>
    </location>
</feature>
<evidence type="ECO:0000256" key="1">
    <source>
        <dbReference type="SAM" id="MobiDB-lite"/>
    </source>
</evidence>
<reference evidence="3" key="1">
    <citation type="journal article" date="2021" name="Sci. Rep.">
        <title>Diploid genomic architecture of Nitzschia inconspicua, an elite biomass production diatom.</title>
        <authorList>
            <person name="Oliver A."/>
            <person name="Podell S."/>
            <person name="Pinowska A."/>
            <person name="Traller J.C."/>
            <person name="Smith S.R."/>
            <person name="McClure R."/>
            <person name="Beliaev A."/>
            <person name="Bohutskyi P."/>
            <person name="Hill E.A."/>
            <person name="Rabines A."/>
            <person name="Zheng H."/>
            <person name="Allen L.Z."/>
            <person name="Kuo A."/>
            <person name="Grigoriev I.V."/>
            <person name="Allen A.E."/>
            <person name="Hazlebeck D."/>
            <person name="Allen E.E."/>
        </authorList>
    </citation>
    <scope>NUCLEOTIDE SEQUENCE</scope>
    <source>
        <strain evidence="3">Hildebrandi</strain>
    </source>
</reference>
<dbReference type="EMBL" id="JAGRRH010000006">
    <property type="protein sequence ID" value="KAG7368204.1"/>
    <property type="molecule type" value="Genomic_DNA"/>
</dbReference>
<evidence type="ECO:0000313" key="3">
    <source>
        <dbReference type="EMBL" id="KAG7368204.1"/>
    </source>
</evidence>
<keyword evidence="2" id="KW-1133">Transmembrane helix</keyword>